<reference evidence="1 2" key="1">
    <citation type="submission" date="2014-04" db="EMBL/GenBank/DDBJ databases">
        <authorList>
            <consortium name="DOE Joint Genome Institute"/>
            <person name="Kuo A."/>
            <person name="Gay G."/>
            <person name="Dore J."/>
            <person name="Kohler A."/>
            <person name="Nagy L.G."/>
            <person name="Floudas D."/>
            <person name="Copeland A."/>
            <person name="Barry K.W."/>
            <person name="Cichocki N."/>
            <person name="Veneault-Fourrey C."/>
            <person name="LaButti K."/>
            <person name="Lindquist E.A."/>
            <person name="Lipzen A."/>
            <person name="Lundell T."/>
            <person name="Morin E."/>
            <person name="Murat C."/>
            <person name="Sun H."/>
            <person name="Tunlid A."/>
            <person name="Henrissat B."/>
            <person name="Grigoriev I.V."/>
            <person name="Hibbett D.S."/>
            <person name="Martin F."/>
            <person name="Nordberg H.P."/>
            <person name="Cantor M.N."/>
            <person name="Hua S.X."/>
        </authorList>
    </citation>
    <scope>NUCLEOTIDE SEQUENCE [LARGE SCALE GENOMIC DNA]</scope>
    <source>
        <strain evidence="2">h7</strain>
    </source>
</reference>
<dbReference type="Proteomes" id="UP000053424">
    <property type="component" value="Unassembled WGS sequence"/>
</dbReference>
<sequence length="239" mass="27140">MVKWTLNPRIGQRQWTDFEARMVLENLRTNNMLDQTGDISEDDDEEKEYDYYEDKEGIIAAVAAELGLDFGDETGSDEACSDYEDLGVGTENPMEIAHQDVEKTTIRNQAKHEGDPVDDAPPSGAIVQVFQDPVAKTSPYTCGLCYECIDWDSTFYKCVGHSCHDFFSCQRCESRIPVDAETENNDQKWWHSLLVLRRSLIEPLLPETISDKVEATQAETQKKWLTTFPASTMAAHTQR</sequence>
<accession>A0A0C2YBI3</accession>
<dbReference type="STRING" id="686832.A0A0C2YBI3"/>
<reference evidence="2" key="2">
    <citation type="submission" date="2015-01" db="EMBL/GenBank/DDBJ databases">
        <title>Evolutionary Origins and Diversification of the Mycorrhizal Mutualists.</title>
        <authorList>
            <consortium name="DOE Joint Genome Institute"/>
            <consortium name="Mycorrhizal Genomics Consortium"/>
            <person name="Kohler A."/>
            <person name="Kuo A."/>
            <person name="Nagy L.G."/>
            <person name="Floudas D."/>
            <person name="Copeland A."/>
            <person name="Barry K.W."/>
            <person name="Cichocki N."/>
            <person name="Veneault-Fourrey C."/>
            <person name="LaButti K."/>
            <person name="Lindquist E.A."/>
            <person name="Lipzen A."/>
            <person name="Lundell T."/>
            <person name="Morin E."/>
            <person name="Murat C."/>
            <person name="Riley R."/>
            <person name="Ohm R."/>
            <person name="Sun H."/>
            <person name="Tunlid A."/>
            <person name="Henrissat B."/>
            <person name="Grigoriev I.V."/>
            <person name="Hibbett D.S."/>
            <person name="Martin F."/>
        </authorList>
    </citation>
    <scope>NUCLEOTIDE SEQUENCE [LARGE SCALE GENOMIC DNA]</scope>
    <source>
        <strain evidence="2">h7</strain>
    </source>
</reference>
<gene>
    <name evidence="1" type="ORF">M413DRAFT_270777</name>
</gene>
<keyword evidence="2" id="KW-1185">Reference proteome</keyword>
<evidence type="ECO:0000313" key="1">
    <source>
        <dbReference type="EMBL" id="KIM47178.1"/>
    </source>
</evidence>
<dbReference type="HOGENOM" id="CLU_1161268_0_0_1"/>
<organism evidence="1 2">
    <name type="scientific">Hebeloma cylindrosporum</name>
    <dbReference type="NCBI Taxonomy" id="76867"/>
    <lineage>
        <taxon>Eukaryota</taxon>
        <taxon>Fungi</taxon>
        <taxon>Dikarya</taxon>
        <taxon>Basidiomycota</taxon>
        <taxon>Agaricomycotina</taxon>
        <taxon>Agaricomycetes</taxon>
        <taxon>Agaricomycetidae</taxon>
        <taxon>Agaricales</taxon>
        <taxon>Agaricineae</taxon>
        <taxon>Hymenogastraceae</taxon>
        <taxon>Hebeloma</taxon>
    </lineage>
</organism>
<dbReference type="AlphaFoldDB" id="A0A0C2YBI3"/>
<protein>
    <recommendedName>
        <fullName evidence="3">ZZ-type domain-containing protein</fullName>
    </recommendedName>
</protein>
<proteinExistence type="predicted"/>
<evidence type="ECO:0000313" key="2">
    <source>
        <dbReference type="Proteomes" id="UP000053424"/>
    </source>
</evidence>
<evidence type="ECO:0008006" key="3">
    <source>
        <dbReference type="Google" id="ProtNLM"/>
    </source>
</evidence>
<dbReference type="EMBL" id="KN831770">
    <property type="protein sequence ID" value="KIM47178.1"/>
    <property type="molecule type" value="Genomic_DNA"/>
</dbReference>
<name>A0A0C2YBI3_HEBCY</name>